<dbReference type="InterPro" id="IPR013154">
    <property type="entry name" value="ADH-like_N"/>
</dbReference>
<reference evidence="2 3" key="1">
    <citation type="submission" date="2024-09" db="EMBL/GenBank/DDBJ databases">
        <title>Genome sequencing and assembly of Phytophthora oleae, isolate VK10A, causative agent of rot of olive drupes.</title>
        <authorList>
            <person name="Conti Taguali S."/>
            <person name="Riolo M."/>
            <person name="La Spada F."/>
            <person name="Cacciola S.O."/>
            <person name="Dionisio G."/>
        </authorList>
    </citation>
    <scope>NUCLEOTIDE SEQUENCE [LARGE SCALE GENOMIC DNA]</scope>
    <source>
        <strain evidence="2 3">VK10A</strain>
    </source>
</reference>
<evidence type="ECO:0000259" key="1">
    <source>
        <dbReference type="Pfam" id="PF08240"/>
    </source>
</evidence>
<dbReference type="SUPFAM" id="SSF50129">
    <property type="entry name" value="GroES-like"/>
    <property type="match status" value="1"/>
</dbReference>
<dbReference type="AlphaFoldDB" id="A0ABD3ET56"/>
<keyword evidence="3" id="KW-1185">Reference proteome</keyword>
<sequence length="146" mass="16266">MDSGWSQTMYPCVEGHEIVCEVTLAGEQVKDVGVGAQVWACLNKFPDACKECAGTDAYYSCHRMGTYNSKYRKTDDAIIHPRDARVRVQDPGQHLVGRGRDAAVRRHDGLHAVQGGHGRRCRRGSANTEQEIRRLGADEFVVYTDD</sequence>
<dbReference type="InterPro" id="IPR011032">
    <property type="entry name" value="GroES-like_sf"/>
</dbReference>
<dbReference type="Proteomes" id="UP001632037">
    <property type="component" value="Unassembled WGS sequence"/>
</dbReference>
<comment type="caution">
    <text evidence="2">The sequence shown here is derived from an EMBL/GenBank/DDBJ whole genome shotgun (WGS) entry which is preliminary data.</text>
</comment>
<organism evidence="2 3">
    <name type="scientific">Phytophthora oleae</name>
    <dbReference type="NCBI Taxonomy" id="2107226"/>
    <lineage>
        <taxon>Eukaryota</taxon>
        <taxon>Sar</taxon>
        <taxon>Stramenopiles</taxon>
        <taxon>Oomycota</taxon>
        <taxon>Peronosporomycetes</taxon>
        <taxon>Peronosporales</taxon>
        <taxon>Peronosporaceae</taxon>
        <taxon>Phytophthora</taxon>
    </lineage>
</organism>
<evidence type="ECO:0000313" key="3">
    <source>
        <dbReference type="Proteomes" id="UP001632037"/>
    </source>
</evidence>
<feature type="domain" description="Alcohol dehydrogenase-like N-terminal" evidence="1">
    <location>
        <begin position="5"/>
        <end position="66"/>
    </location>
</feature>
<dbReference type="Pfam" id="PF08240">
    <property type="entry name" value="ADH_N"/>
    <property type="match status" value="1"/>
</dbReference>
<dbReference type="Gene3D" id="3.90.180.10">
    <property type="entry name" value="Medium-chain alcohol dehydrogenases, catalytic domain"/>
    <property type="match status" value="1"/>
</dbReference>
<proteinExistence type="predicted"/>
<evidence type="ECO:0000313" key="2">
    <source>
        <dbReference type="EMBL" id="KAL3657690.1"/>
    </source>
</evidence>
<gene>
    <name evidence="2" type="ORF">V7S43_017265</name>
</gene>
<name>A0ABD3ET56_9STRA</name>
<protein>
    <recommendedName>
        <fullName evidence="1">Alcohol dehydrogenase-like N-terminal domain-containing protein</fullName>
    </recommendedName>
</protein>
<dbReference type="EMBL" id="JBIMZQ010000061">
    <property type="protein sequence ID" value="KAL3657690.1"/>
    <property type="molecule type" value="Genomic_DNA"/>
</dbReference>
<accession>A0ABD3ET56</accession>